<gene>
    <name evidence="1" type="ORF">VO63_22100</name>
</gene>
<organism evidence="1 2">
    <name type="scientific">Streptomyces showdoensis</name>
    <dbReference type="NCBI Taxonomy" id="68268"/>
    <lineage>
        <taxon>Bacteria</taxon>
        <taxon>Bacillati</taxon>
        <taxon>Actinomycetota</taxon>
        <taxon>Actinomycetes</taxon>
        <taxon>Kitasatosporales</taxon>
        <taxon>Streptomycetaceae</taxon>
        <taxon>Streptomyces</taxon>
    </lineage>
</organism>
<dbReference type="EMBL" id="LAQS01000035">
    <property type="protein sequence ID" value="KKZ71694.1"/>
    <property type="molecule type" value="Genomic_DNA"/>
</dbReference>
<evidence type="ECO:0000313" key="1">
    <source>
        <dbReference type="EMBL" id="KKZ71694.1"/>
    </source>
</evidence>
<accession>A0A2P2GJL0</accession>
<name>A0A2P2GJL0_STREW</name>
<dbReference type="Proteomes" id="UP000265325">
    <property type="component" value="Unassembled WGS sequence"/>
</dbReference>
<keyword evidence="2" id="KW-1185">Reference proteome</keyword>
<protein>
    <submittedName>
        <fullName evidence="1">Uncharacterized protein</fullName>
    </submittedName>
</protein>
<proteinExistence type="predicted"/>
<comment type="caution">
    <text evidence="1">The sequence shown here is derived from an EMBL/GenBank/DDBJ whole genome shotgun (WGS) entry which is preliminary data.</text>
</comment>
<dbReference type="AlphaFoldDB" id="A0A2P2GJL0"/>
<reference evidence="1 2" key="1">
    <citation type="submission" date="2015-05" db="EMBL/GenBank/DDBJ databases">
        <title>Draft Genome assembly of Streptomyces showdoensis.</title>
        <authorList>
            <person name="Thapa K.K."/>
            <person name="Metsa-Ketela M."/>
        </authorList>
    </citation>
    <scope>NUCLEOTIDE SEQUENCE [LARGE SCALE GENOMIC DNA]</scope>
    <source>
        <strain evidence="1 2">ATCC 15227</strain>
    </source>
</reference>
<evidence type="ECO:0000313" key="2">
    <source>
        <dbReference type="Proteomes" id="UP000265325"/>
    </source>
</evidence>
<sequence>MVGRGPADLRVVLIDVESKLWEVDILLTWVAPVAPDDVMPFAPDGHVDSAAASFRALGLGNPNLVRRVCRVKRRKLPQQIPRVMCRALVEHVGQDVSSVDDRSTFHGAVPASQRWHDDAEGQQMRFCGHWLMVSESVPVVLGVST</sequence>